<name>A0A2T5INR9_9LACT</name>
<keyword evidence="3" id="KW-1185">Reference proteome</keyword>
<dbReference type="Proteomes" id="UP000244161">
    <property type="component" value="Unassembled WGS sequence"/>
</dbReference>
<dbReference type="OrthoDB" id="9779233at2"/>
<dbReference type="InterPro" id="IPR010721">
    <property type="entry name" value="UstE-like"/>
</dbReference>
<keyword evidence="1" id="KW-1133">Transmembrane helix</keyword>
<dbReference type="AlphaFoldDB" id="A0A2T5INR9"/>
<comment type="caution">
    <text evidence="2">The sequence shown here is derived from an EMBL/GenBank/DDBJ whole genome shotgun (WGS) entry which is preliminary data.</text>
</comment>
<feature type="transmembrane region" description="Helical" evidence="1">
    <location>
        <begin position="241"/>
        <end position="261"/>
    </location>
</feature>
<dbReference type="EMBL" id="QAOM01000004">
    <property type="protein sequence ID" value="PTQ85449.1"/>
    <property type="molecule type" value="Genomic_DNA"/>
</dbReference>
<evidence type="ECO:0000313" key="3">
    <source>
        <dbReference type="Proteomes" id="UP000244161"/>
    </source>
</evidence>
<organism evidence="2 3">
    <name type="scientific">Trichococcus patagoniensis</name>
    <dbReference type="NCBI Taxonomy" id="382641"/>
    <lineage>
        <taxon>Bacteria</taxon>
        <taxon>Bacillati</taxon>
        <taxon>Bacillota</taxon>
        <taxon>Bacilli</taxon>
        <taxon>Lactobacillales</taxon>
        <taxon>Carnobacteriaceae</taxon>
        <taxon>Trichococcus</taxon>
    </lineage>
</organism>
<accession>A0A2T5INR9</accession>
<dbReference type="RefSeq" id="WP_108031917.1">
    <property type="nucleotide sequence ID" value="NZ_QAOM01000004.1"/>
</dbReference>
<evidence type="ECO:0000256" key="1">
    <source>
        <dbReference type="SAM" id="Phobius"/>
    </source>
</evidence>
<keyword evidence="1" id="KW-0472">Membrane</keyword>
<feature type="transmembrane region" description="Helical" evidence="1">
    <location>
        <begin position="58"/>
        <end position="77"/>
    </location>
</feature>
<protein>
    <submittedName>
        <fullName evidence="2">Steroid 5-alpha reductase family enzyme</fullName>
    </submittedName>
</protein>
<feature type="transmembrane region" description="Helical" evidence="1">
    <location>
        <begin position="32"/>
        <end position="51"/>
    </location>
</feature>
<reference evidence="2 3" key="1">
    <citation type="submission" date="2018-04" db="EMBL/GenBank/DDBJ databases">
        <title>Genomic Encyclopedia of Archaeal and Bacterial Type Strains, Phase II (KMG-II): from individual species to whole genera.</title>
        <authorList>
            <person name="Goeker M."/>
        </authorList>
    </citation>
    <scope>NUCLEOTIDE SEQUENCE [LARGE SCALE GENOMIC DNA]</scope>
    <source>
        <strain evidence="2 3">DSM 18806</strain>
    </source>
</reference>
<dbReference type="PROSITE" id="PS50244">
    <property type="entry name" value="S5A_REDUCTASE"/>
    <property type="match status" value="1"/>
</dbReference>
<proteinExistence type="predicted"/>
<evidence type="ECO:0000313" key="2">
    <source>
        <dbReference type="EMBL" id="PTQ85449.1"/>
    </source>
</evidence>
<dbReference type="PANTHER" id="PTHR32251">
    <property type="entry name" value="3-OXO-5-ALPHA-STEROID 4-DEHYDROGENASE"/>
    <property type="match status" value="1"/>
</dbReference>
<feature type="transmembrane region" description="Helical" evidence="1">
    <location>
        <begin position="83"/>
        <end position="101"/>
    </location>
</feature>
<sequence>MDKKRIVIYSVLFLATLGIATQGFTSFGLGGLLVPFIFTFVYFTIIFFIATAIKNNSIVDIGWGMGFVVGSWLTLLVTENPTVLSYFIVGFISVWGLRLSLRLLKRNYGKPEDFRYAQWRKEWGDKVVVIAFFRVFMIQGIINFIVGSASYAVIKYNEFSFGSSHQYFVYAALLVALVGLFFEVVGDEQLRRHISKGTRTLLQTGLWSITRHPNYLGEILIWIGLYASGITLFFTNSLSPLYYTFLVISPILMSTVLIKVSTPLLEKNMEKYAAWEEYTKRVPMIFPWAKK</sequence>
<dbReference type="Gene3D" id="1.20.120.1630">
    <property type="match status" value="1"/>
</dbReference>
<feature type="transmembrane region" description="Helical" evidence="1">
    <location>
        <begin position="167"/>
        <end position="186"/>
    </location>
</feature>
<dbReference type="PANTHER" id="PTHR32251:SF17">
    <property type="entry name" value="STEROID 5-ALPHA REDUCTASE C-TERMINAL DOMAIN-CONTAINING PROTEIN"/>
    <property type="match status" value="1"/>
</dbReference>
<dbReference type="GO" id="GO:0016020">
    <property type="term" value="C:membrane"/>
    <property type="evidence" value="ECO:0007669"/>
    <property type="project" value="TreeGrafter"/>
</dbReference>
<gene>
    <name evidence="2" type="ORF">C8U37_10486</name>
</gene>
<feature type="transmembrane region" description="Helical" evidence="1">
    <location>
        <begin position="127"/>
        <end position="147"/>
    </location>
</feature>
<dbReference type="Pfam" id="PF06966">
    <property type="entry name" value="DUF1295"/>
    <property type="match status" value="1"/>
</dbReference>
<feature type="transmembrane region" description="Helical" evidence="1">
    <location>
        <begin position="215"/>
        <end position="235"/>
    </location>
</feature>
<keyword evidence="1" id="KW-0812">Transmembrane</keyword>